<evidence type="ECO:0000313" key="2">
    <source>
        <dbReference type="EMBL" id="MBX0325946.1"/>
    </source>
</evidence>
<dbReference type="PANTHER" id="PTHR43355:SF2">
    <property type="entry name" value="FLAVIN REDUCTASE (NADPH)"/>
    <property type="match status" value="1"/>
</dbReference>
<dbReference type="InterPro" id="IPR036291">
    <property type="entry name" value="NAD(P)-bd_dom_sf"/>
</dbReference>
<comment type="caution">
    <text evidence="2">The sequence shown here is derived from an EMBL/GenBank/DDBJ whole genome shotgun (WGS) entry which is preliminary data.</text>
</comment>
<evidence type="ECO:0000313" key="3">
    <source>
        <dbReference type="Proteomes" id="UP001430377"/>
    </source>
</evidence>
<evidence type="ECO:0000259" key="1">
    <source>
        <dbReference type="Pfam" id="PF13460"/>
    </source>
</evidence>
<dbReference type="Gene3D" id="3.40.50.720">
    <property type="entry name" value="NAD(P)-binding Rossmann-like Domain"/>
    <property type="match status" value="1"/>
</dbReference>
<sequence>MDILVFGASGRVGRRICDYASNDGHAVTAFVRDTATAPAGSRVVEGDVTDAEAVAAAVPGHDAVCLAIGPDEGETPTVLSVGVENVLAAMAANGVDRLVTVAAAGILQATPNRLRLDTPEFPDHLRQIATAHHDVYERLQASTVDWTLVCPPQMPEGTPTNHYRTAVDYLPDGGQSVSTGDVAAFLYETLVENRHRRERVGIAY</sequence>
<dbReference type="PANTHER" id="PTHR43355">
    <property type="entry name" value="FLAVIN REDUCTASE (NADPH)"/>
    <property type="match status" value="1"/>
</dbReference>
<reference evidence="2 3" key="1">
    <citation type="submission" date="2021-06" db="EMBL/GenBank/DDBJ databases">
        <title>Halomicroarcula sp. a new haloarchaeum isolated from saline soil.</title>
        <authorList>
            <person name="Duran-Viseras A."/>
            <person name="Sanchez-Porro C."/>
            <person name="Ventosa A."/>
        </authorList>
    </citation>
    <scope>NUCLEOTIDE SEQUENCE [LARGE SCALE GENOMIC DNA]</scope>
    <source>
        <strain evidence="2 3">F13</strain>
    </source>
</reference>
<dbReference type="Pfam" id="PF13460">
    <property type="entry name" value="NAD_binding_10"/>
    <property type="match status" value="1"/>
</dbReference>
<keyword evidence="3" id="KW-1185">Reference proteome</keyword>
<organism evidence="2 3">
    <name type="scientific">Haloarcula rubra</name>
    <dbReference type="NCBI Taxonomy" id="2487747"/>
    <lineage>
        <taxon>Archaea</taxon>
        <taxon>Methanobacteriati</taxon>
        <taxon>Methanobacteriota</taxon>
        <taxon>Stenosarchaea group</taxon>
        <taxon>Halobacteria</taxon>
        <taxon>Halobacteriales</taxon>
        <taxon>Haloarculaceae</taxon>
        <taxon>Haloarcula</taxon>
    </lineage>
</organism>
<dbReference type="EMBL" id="RKLR01000023">
    <property type="protein sequence ID" value="MBX0325946.1"/>
    <property type="molecule type" value="Genomic_DNA"/>
</dbReference>
<dbReference type="SUPFAM" id="SSF51735">
    <property type="entry name" value="NAD(P)-binding Rossmann-fold domains"/>
    <property type="match status" value="1"/>
</dbReference>
<dbReference type="InterPro" id="IPR016040">
    <property type="entry name" value="NAD(P)-bd_dom"/>
</dbReference>
<protein>
    <submittedName>
        <fullName evidence="2">NAD(P)H-binding protein</fullName>
    </submittedName>
</protein>
<dbReference type="Proteomes" id="UP001430377">
    <property type="component" value="Unassembled WGS sequence"/>
</dbReference>
<gene>
    <name evidence="2" type="ORF">EGH21_23300</name>
</gene>
<dbReference type="InterPro" id="IPR051606">
    <property type="entry name" value="Polyketide_Oxido-like"/>
</dbReference>
<proteinExistence type="predicted"/>
<name>A0AAW4PX83_9EURY</name>
<dbReference type="GO" id="GO:0016646">
    <property type="term" value="F:oxidoreductase activity, acting on the CH-NH group of donors, NAD or NADP as acceptor"/>
    <property type="evidence" value="ECO:0007669"/>
    <property type="project" value="TreeGrafter"/>
</dbReference>
<dbReference type="RefSeq" id="WP_220620802.1">
    <property type="nucleotide sequence ID" value="NZ_RKLR01000023.1"/>
</dbReference>
<dbReference type="AlphaFoldDB" id="A0AAW4PX83"/>
<feature type="domain" description="NAD(P)-binding" evidence="1">
    <location>
        <begin position="7"/>
        <end position="190"/>
    </location>
</feature>
<accession>A0AAW4PX83</accession>